<proteinExistence type="predicted"/>
<dbReference type="EMBL" id="JAQMWT010000014">
    <property type="protein sequence ID" value="KAJ8613987.1"/>
    <property type="molecule type" value="Genomic_DNA"/>
</dbReference>
<name>A0AAD7XUI1_9STRA</name>
<keyword evidence="4" id="KW-1185">Reference proteome</keyword>
<comment type="caution">
    <text evidence="3">The sequence shown here is derived from an EMBL/GenBank/DDBJ whole genome shotgun (WGS) entry which is preliminary data.</text>
</comment>
<evidence type="ECO:0000256" key="1">
    <source>
        <dbReference type="ARBA" id="ARBA00022679"/>
    </source>
</evidence>
<evidence type="ECO:0000313" key="3">
    <source>
        <dbReference type="EMBL" id="KAJ8613987.1"/>
    </source>
</evidence>
<evidence type="ECO:0000256" key="2">
    <source>
        <dbReference type="PIRSR" id="PIRSR637359-2"/>
    </source>
</evidence>
<dbReference type="Proteomes" id="UP001230188">
    <property type="component" value="Unassembled WGS sequence"/>
</dbReference>
<dbReference type="InterPro" id="IPR027417">
    <property type="entry name" value="P-loop_NTPase"/>
</dbReference>
<dbReference type="SUPFAM" id="SSF52540">
    <property type="entry name" value="P-loop containing nucleoside triphosphate hydrolases"/>
    <property type="match status" value="1"/>
</dbReference>
<reference evidence="3" key="1">
    <citation type="submission" date="2023-01" db="EMBL/GenBank/DDBJ databases">
        <title>Metagenome sequencing of chrysophaentin producing Chrysophaeum taylorii.</title>
        <authorList>
            <person name="Davison J."/>
            <person name="Bewley C."/>
        </authorList>
    </citation>
    <scope>NUCLEOTIDE SEQUENCE</scope>
    <source>
        <strain evidence="3">NIES-1699</strain>
    </source>
</reference>
<dbReference type="InterPro" id="IPR037359">
    <property type="entry name" value="NST/OST"/>
</dbReference>
<feature type="binding site" evidence="2">
    <location>
        <position position="149"/>
    </location>
    <ligand>
        <name>3'-phosphoadenylyl sulfate</name>
        <dbReference type="ChEBI" id="CHEBI:58339"/>
    </ligand>
</feature>
<evidence type="ECO:0008006" key="5">
    <source>
        <dbReference type="Google" id="ProtNLM"/>
    </source>
</evidence>
<dbReference type="AlphaFoldDB" id="A0AAD7XUI1"/>
<feature type="binding site" evidence="2">
    <location>
        <position position="141"/>
    </location>
    <ligand>
        <name>3'-phosphoadenylyl sulfate</name>
        <dbReference type="ChEBI" id="CHEBI:58339"/>
    </ligand>
</feature>
<dbReference type="PANTHER" id="PTHR10605:SF56">
    <property type="entry name" value="BIFUNCTIONAL HEPARAN SULFATE N-DEACETYLASE_N-SULFOTRANSFERASE"/>
    <property type="match status" value="1"/>
</dbReference>
<protein>
    <recommendedName>
        <fullName evidence="5">Sulfotransferase</fullName>
    </recommendedName>
</protein>
<sequence length="320" mass="36293">MLVVSMAAVARQRALCVETGCWPAAWILGCPKCASTSVWLLLHDSLGFCGAELAGLLEGEAEWHEKETHFWSGRGVVNTSMVPVIGELFTELYPVRKVGDSCASFVEGTPDNLRTIDAATLLKKSAPPSVSGLFRFVVVLREPIARDLSWYNHVRRASRKLLREHECNVSVSYEEYARCHAEKFEATFPRSQEKGLWGGVYKLQLDLWTRWFDRSQILVFDFASLVVYNTTTYIRTLASFLGVDDDHIIPATIPHRNVVGAGDNQQRTIDCETRDLLEGIFAPWNEQLYALLDQDHRAKRAWVGEPPFRPFDPMPCHHHY</sequence>
<keyword evidence="1" id="KW-0808">Transferase</keyword>
<dbReference type="GO" id="GO:0008146">
    <property type="term" value="F:sulfotransferase activity"/>
    <property type="evidence" value="ECO:0007669"/>
    <property type="project" value="InterPro"/>
</dbReference>
<gene>
    <name evidence="3" type="ORF">CTAYLR_005630</name>
</gene>
<dbReference type="PANTHER" id="PTHR10605">
    <property type="entry name" value="HEPARAN SULFATE SULFOTRANSFERASE"/>
    <property type="match status" value="1"/>
</dbReference>
<accession>A0AAD7XUI1</accession>
<evidence type="ECO:0000313" key="4">
    <source>
        <dbReference type="Proteomes" id="UP001230188"/>
    </source>
</evidence>
<organism evidence="3 4">
    <name type="scientific">Chrysophaeum taylorii</name>
    <dbReference type="NCBI Taxonomy" id="2483200"/>
    <lineage>
        <taxon>Eukaryota</taxon>
        <taxon>Sar</taxon>
        <taxon>Stramenopiles</taxon>
        <taxon>Ochrophyta</taxon>
        <taxon>Pelagophyceae</taxon>
        <taxon>Pelagomonadales</taxon>
        <taxon>Pelagomonadaceae</taxon>
        <taxon>Chrysophaeum</taxon>
    </lineage>
</organism>
<dbReference type="Gene3D" id="3.40.50.300">
    <property type="entry name" value="P-loop containing nucleotide triphosphate hydrolases"/>
    <property type="match status" value="1"/>
</dbReference>